<organism evidence="1 2">
    <name type="scientific">Sanguibacter inulinus</name>
    <dbReference type="NCBI Taxonomy" id="60922"/>
    <lineage>
        <taxon>Bacteria</taxon>
        <taxon>Bacillati</taxon>
        <taxon>Actinomycetota</taxon>
        <taxon>Actinomycetes</taxon>
        <taxon>Micrococcales</taxon>
        <taxon>Sanguibacteraceae</taxon>
        <taxon>Sanguibacter</taxon>
    </lineage>
</organism>
<protein>
    <recommendedName>
        <fullName evidence="3">DNA-binding protein</fullName>
    </recommendedName>
</protein>
<proteinExistence type="predicted"/>
<comment type="caution">
    <text evidence="1">The sequence shown here is derived from an EMBL/GenBank/DDBJ whole genome shotgun (WGS) entry which is preliminary data.</text>
</comment>
<dbReference type="RefSeq" id="WP_179913781.1">
    <property type="nucleotide sequence ID" value="NZ_JACBYE010000032.1"/>
</dbReference>
<dbReference type="EMBL" id="JACBYE010000032">
    <property type="protein sequence ID" value="NYS94358.1"/>
    <property type="molecule type" value="Genomic_DNA"/>
</dbReference>
<name>A0A853EZX7_9MICO</name>
<evidence type="ECO:0000313" key="2">
    <source>
        <dbReference type="Proteomes" id="UP000561011"/>
    </source>
</evidence>
<sequence length="132" mass="13841">MTPKKLTTRPGDRGQAKKRAGIAGTYLEVARLVESEEGATVNVCVGLAVLAGIAAGDAICLSALGERYSGTDHRSAADLLGRVDSDLGKHLRKLVSFKPASHYGERLLGSVDRGAALRAAEALVEAASRRTR</sequence>
<keyword evidence="2" id="KW-1185">Reference proteome</keyword>
<evidence type="ECO:0000313" key="1">
    <source>
        <dbReference type="EMBL" id="NYS94358.1"/>
    </source>
</evidence>
<dbReference type="Proteomes" id="UP000561011">
    <property type="component" value="Unassembled WGS sequence"/>
</dbReference>
<gene>
    <name evidence="1" type="ORF">HZZ10_12615</name>
</gene>
<dbReference type="AlphaFoldDB" id="A0A853EZX7"/>
<evidence type="ECO:0008006" key="3">
    <source>
        <dbReference type="Google" id="ProtNLM"/>
    </source>
</evidence>
<reference evidence="1 2" key="1">
    <citation type="submission" date="2020-07" db="EMBL/GenBank/DDBJ databases">
        <title>MOT database genomes.</title>
        <authorList>
            <person name="Joseph S."/>
            <person name="Aduse-Opoku J."/>
            <person name="Hashim A."/>
            <person name="Wade W."/>
            <person name="Curtis M."/>
        </authorList>
    </citation>
    <scope>NUCLEOTIDE SEQUENCE [LARGE SCALE GENOMIC DNA]</scope>
    <source>
        <strain evidence="1 2">DSM 100099</strain>
    </source>
</reference>
<accession>A0A853EZX7</accession>